<dbReference type="AlphaFoldDB" id="A0A5C2T581"/>
<evidence type="ECO:0000313" key="3">
    <source>
        <dbReference type="EMBL" id="RPD67146.1"/>
    </source>
</evidence>
<feature type="region of interest" description="Disordered" evidence="1">
    <location>
        <begin position="629"/>
        <end position="696"/>
    </location>
</feature>
<keyword evidence="4" id="KW-1185">Reference proteome</keyword>
<dbReference type="GO" id="GO:0070822">
    <property type="term" value="C:Sin3-type complex"/>
    <property type="evidence" value="ECO:0007669"/>
    <property type="project" value="TreeGrafter"/>
</dbReference>
<evidence type="ECO:0000256" key="1">
    <source>
        <dbReference type="SAM" id="MobiDB-lite"/>
    </source>
</evidence>
<dbReference type="Pfam" id="PF25995">
    <property type="entry name" value="STB6_N"/>
    <property type="match status" value="1"/>
</dbReference>
<dbReference type="PANTHER" id="PTHR31011:SF2">
    <property type="entry name" value="PROTEIN STB2-RELATED"/>
    <property type="match status" value="1"/>
</dbReference>
<feature type="domain" description="STB6-like N-terminal" evidence="2">
    <location>
        <begin position="137"/>
        <end position="268"/>
    </location>
</feature>
<proteinExistence type="predicted"/>
<feature type="compositionally biased region" description="Polar residues" evidence="1">
    <location>
        <begin position="664"/>
        <end position="675"/>
    </location>
</feature>
<feature type="compositionally biased region" description="Low complexity" evidence="1">
    <location>
        <begin position="1012"/>
        <end position="1025"/>
    </location>
</feature>
<feature type="compositionally biased region" description="Polar residues" evidence="1">
    <location>
        <begin position="1032"/>
        <end position="1046"/>
    </location>
</feature>
<protein>
    <recommendedName>
        <fullName evidence="2">STB6-like N-terminal domain-containing protein</fullName>
    </recommendedName>
</protein>
<feature type="compositionally biased region" description="Low complexity" evidence="1">
    <location>
        <begin position="91"/>
        <end position="110"/>
    </location>
</feature>
<dbReference type="STRING" id="1328759.A0A5C2T581"/>
<reference evidence="3" key="1">
    <citation type="journal article" date="2018" name="Genome Biol. Evol.">
        <title>Genomics and development of Lentinus tigrinus, a white-rot wood-decaying mushroom with dimorphic fruiting bodies.</title>
        <authorList>
            <person name="Wu B."/>
            <person name="Xu Z."/>
            <person name="Knudson A."/>
            <person name="Carlson A."/>
            <person name="Chen N."/>
            <person name="Kovaka S."/>
            <person name="LaButti K."/>
            <person name="Lipzen A."/>
            <person name="Pennachio C."/>
            <person name="Riley R."/>
            <person name="Schakwitz W."/>
            <person name="Umezawa K."/>
            <person name="Ohm R.A."/>
            <person name="Grigoriev I.V."/>
            <person name="Nagy L.G."/>
            <person name="Gibbons J."/>
            <person name="Hibbett D."/>
        </authorList>
    </citation>
    <scope>NUCLEOTIDE SEQUENCE [LARGE SCALE GENOMIC DNA]</scope>
    <source>
        <strain evidence="3">ALCF2SS1-6</strain>
    </source>
</reference>
<dbReference type="EMBL" id="ML122250">
    <property type="protein sequence ID" value="RPD67146.1"/>
    <property type="molecule type" value="Genomic_DNA"/>
</dbReference>
<feature type="region of interest" description="Disordered" evidence="1">
    <location>
        <begin position="704"/>
        <end position="723"/>
    </location>
</feature>
<dbReference type="OrthoDB" id="19806at2759"/>
<feature type="region of interest" description="Disordered" evidence="1">
    <location>
        <begin position="1"/>
        <end position="52"/>
    </location>
</feature>
<feature type="region of interest" description="Disordered" evidence="1">
    <location>
        <begin position="1009"/>
        <end position="1080"/>
    </location>
</feature>
<feature type="region of interest" description="Disordered" evidence="1">
    <location>
        <begin position="88"/>
        <end position="116"/>
    </location>
</feature>
<accession>A0A5C2T581</accession>
<dbReference type="PANTHER" id="PTHR31011">
    <property type="entry name" value="PROTEIN STB2-RELATED"/>
    <property type="match status" value="1"/>
</dbReference>
<evidence type="ECO:0000259" key="2">
    <source>
        <dbReference type="Pfam" id="PF25995"/>
    </source>
</evidence>
<organism evidence="3 4">
    <name type="scientific">Lentinus tigrinus ALCF2SS1-6</name>
    <dbReference type="NCBI Taxonomy" id="1328759"/>
    <lineage>
        <taxon>Eukaryota</taxon>
        <taxon>Fungi</taxon>
        <taxon>Dikarya</taxon>
        <taxon>Basidiomycota</taxon>
        <taxon>Agaricomycotina</taxon>
        <taxon>Agaricomycetes</taxon>
        <taxon>Polyporales</taxon>
        <taxon>Polyporaceae</taxon>
        <taxon>Lentinus</taxon>
    </lineage>
</organism>
<feature type="compositionally biased region" description="Low complexity" evidence="1">
    <location>
        <begin position="751"/>
        <end position="763"/>
    </location>
</feature>
<feature type="compositionally biased region" description="Pro residues" evidence="1">
    <location>
        <begin position="29"/>
        <end position="42"/>
    </location>
</feature>
<feature type="region of interest" description="Disordered" evidence="1">
    <location>
        <begin position="730"/>
        <end position="791"/>
    </location>
</feature>
<feature type="compositionally biased region" description="Basic and acidic residues" evidence="1">
    <location>
        <begin position="687"/>
        <end position="696"/>
    </location>
</feature>
<feature type="compositionally biased region" description="Low complexity" evidence="1">
    <location>
        <begin position="43"/>
        <end position="52"/>
    </location>
</feature>
<dbReference type="InterPro" id="IPR038919">
    <property type="entry name" value="STB2/STB2"/>
</dbReference>
<feature type="region of interest" description="Disordered" evidence="1">
    <location>
        <begin position="549"/>
        <end position="600"/>
    </location>
</feature>
<name>A0A5C2T581_9APHY</name>
<dbReference type="Proteomes" id="UP000313359">
    <property type="component" value="Unassembled WGS sequence"/>
</dbReference>
<dbReference type="InterPro" id="IPR059025">
    <property type="entry name" value="STB6_N"/>
</dbReference>
<feature type="compositionally biased region" description="Polar residues" evidence="1">
    <location>
        <begin position="1068"/>
        <end position="1080"/>
    </location>
</feature>
<sequence>MASSSSPGNGRASGLFVPGSPPARSKSPSMPPSPTPPSPRPRPAAARAQTYASANSLAATSLNVPSTPFYTPQVSSINVAAPKRLLMPTVRSPKPSGGSPRPPSTKSSPSKLGRSRAGSLIVNASTEGIERTTPGASDWLVGGERFEVVEEQLELEGFQIYAVEKWVVARKRPVLVLTVFTGDPKHKITVTALSLQPSLSPNDAQSAWDDAVRNLRRDGARPKETEKGILMVTSLANFRSDYTIVHIPSGNFMDVREQLYTNVNLLRMGCGGRSALTLEEPSDATKDRFIGMYHVTDKTPSRSRELFNTTVLELVKLMQAALAIFGMFDLSSEERNGLLCDITCEGIQRWVTEIGEPYLHIEPTERVAEPTVIAALFSLILSTRSKLHALGLVVPKDPFLEPEVFVRALATFHLSKSHPHSHSPHVLSVPTSPTLQTVTVPSSSLSPSPLVSSPSVVFLSQPLIETIESQYEKSRQSESYKVHRVLKNKLDDLAMDLRTHAVESSGTTTSTLSTTSDLAAFARCAVTSKDAPQTLRYFWTGRPGYAEKKRREKEAVWSDGERERDDAEKDRDGERDGASREKDERERETKSADEGERPWSDRVQRKVERWTGFKGKKLSVDFGNLGKAFMPDSPRVPSERFGQSPTVPSVVVSKDPAEEEEMLSSGQQSPVSDTPNPLMLGVGSLPHAERSASELSEYDRRVTEFNQKRPHSKSQSRIISWSDARSARGMLHENSSKEHRIGASPLGKTDSSSSPLEGSASSMDDTDDLDMRHRRRLLTSGPERRRSFDDAPDFANSHILPVERMRIDVELCGQLLVMRRRESHLANVVACLQALASKLAAQNAKLRADHENARGALSTLDVQAGELQKLEGLRTEAETLTQETNALAYESAQFLIEDMWHMAVQPRQRVLALREKVFGTGRRLPQGVRGAHDSFSRVQWTLDGAERLVDRMGRTESEAEEEEELPHLPGMEMEMEEEVDVVEHQNLKPTWLLRFFNYWRGRLGLSRTQELPTTTAPDAPAQPADSPKGEAQNGNSGQDHVGQSDNGTAQTGGVGSGASSSVRLLTDQARTQLLQRTVTS</sequence>
<feature type="compositionally biased region" description="Basic and acidic residues" evidence="1">
    <location>
        <begin position="730"/>
        <end position="741"/>
    </location>
</feature>
<gene>
    <name evidence="3" type="ORF">L227DRAFT_569332</name>
</gene>
<evidence type="ECO:0000313" key="4">
    <source>
        <dbReference type="Proteomes" id="UP000313359"/>
    </source>
</evidence>